<dbReference type="Proteomes" id="UP000694863">
    <property type="component" value="Unplaced"/>
</dbReference>
<evidence type="ECO:0000313" key="2">
    <source>
        <dbReference type="RefSeq" id="XP_045151719.1"/>
    </source>
</evidence>
<accession>A0AC55DIZ5</accession>
<proteinExistence type="predicted"/>
<reference evidence="2" key="1">
    <citation type="submission" date="2025-08" db="UniProtKB">
        <authorList>
            <consortium name="RefSeq"/>
        </authorList>
    </citation>
    <scope>IDENTIFICATION</scope>
</reference>
<dbReference type="RefSeq" id="XP_045151719.1">
    <property type="nucleotide sequence ID" value="XM_045295784.1"/>
</dbReference>
<organism evidence="1 2">
    <name type="scientific">Echinops telfairi</name>
    <name type="common">Lesser hedgehog tenrec</name>
    <dbReference type="NCBI Taxonomy" id="9371"/>
    <lineage>
        <taxon>Eukaryota</taxon>
        <taxon>Metazoa</taxon>
        <taxon>Chordata</taxon>
        <taxon>Craniata</taxon>
        <taxon>Vertebrata</taxon>
        <taxon>Euteleostomi</taxon>
        <taxon>Mammalia</taxon>
        <taxon>Eutheria</taxon>
        <taxon>Afrotheria</taxon>
        <taxon>Tenrecidae</taxon>
        <taxon>Tenrecinae</taxon>
        <taxon>Echinops</taxon>
    </lineage>
</organism>
<gene>
    <name evidence="2" type="primary">APELA</name>
</gene>
<evidence type="ECO:0000313" key="1">
    <source>
        <dbReference type="Proteomes" id="UP000694863"/>
    </source>
</evidence>
<keyword evidence="2" id="KW-0675">Receptor</keyword>
<sequence length="51" mass="6094">MRLPQSFFVLFILMTSLLLVNGFKPVTKKKSHRPYCLHRRCRPLHSRVPFP</sequence>
<name>A0AC55DIZ5_ECHTE</name>
<protein>
    <submittedName>
        <fullName evidence="2">Apelin receptor early endogenous ligand</fullName>
    </submittedName>
</protein>
<keyword evidence="1" id="KW-1185">Reference proteome</keyword>